<proteinExistence type="predicted"/>
<sequence>MKANHYFQSNHCFNTTTGICTGMVEIEDADGVCWEDRGHHHLAGVLGGQWRKQHRGQLYSRGMFRLDSLSQEVQVVFDFLSNPQ</sequence>
<feature type="non-terminal residue" evidence="1">
    <location>
        <position position="1"/>
    </location>
</feature>
<evidence type="ECO:0000313" key="2">
    <source>
        <dbReference type="Proteomes" id="UP000652761"/>
    </source>
</evidence>
<evidence type="ECO:0000313" key="1">
    <source>
        <dbReference type="EMBL" id="MQL71054.1"/>
    </source>
</evidence>
<name>A0A843TNG2_COLES</name>
<comment type="caution">
    <text evidence="1">The sequence shown here is derived from an EMBL/GenBank/DDBJ whole genome shotgun (WGS) entry which is preliminary data.</text>
</comment>
<organism evidence="1 2">
    <name type="scientific">Colocasia esculenta</name>
    <name type="common">Wild taro</name>
    <name type="synonym">Arum esculentum</name>
    <dbReference type="NCBI Taxonomy" id="4460"/>
    <lineage>
        <taxon>Eukaryota</taxon>
        <taxon>Viridiplantae</taxon>
        <taxon>Streptophyta</taxon>
        <taxon>Embryophyta</taxon>
        <taxon>Tracheophyta</taxon>
        <taxon>Spermatophyta</taxon>
        <taxon>Magnoliopsida</taxon>
        <taxon>Liliopsida</taxon>
        <taxon>Araceae</taxon>
        <taxon>Aroideae</taxon>
        <taxon>Colocasieae</taxon>
        <taxon>Colocasia</taxon>
    </lineage>
</organism>
<dbReference type="EMBL" id="NMUH01000087">
    <property type="protein sequence ID" value="MQL71054.1"/>
    <property type="molecule type" value="Genomic_DNA"/>
</dbReference>
<keyword evidence="2" id="KW-1185">Reference proteome</keyword>
<accession>A0A843TNG2</accession>
<dbReference type="Proteomes" id="UP000652761">
    <property type="component" value="Unassembled WGS sequence"/>
</dbReference>
<protein>
    <submittedName>
        <fullName evidence="1">Uncharacterized protein</fullName>
    </submittedName>
</protein>
<reference evidence="1" key="1">
    <citation type="submission" date="2017-07" db="EMBL/GenBank/DDBJ databases">
        <title>Taro Niue Genome Assembly and Annotation.</title>
        <authorList>
            <person name="Atibalentja N."/>
            <person name="Keating K."/>
            <person name="Fields C.J."/>
        </authorList>
    </citation>
    <scope>NUCLEOTIDE SEQUENCE</scope>
    <source>
        <strain evidence="1">Niue_2</strain>
        <tissue evidence="1">Leaf</tissue>
    </source>
</reference>
<gene>
    <name evidence="1" type="ORF">Taro_003360</name>
</gene>
<dbReference type="AlphaFoldDB" id="A0A843TNG2"/>